<organism evidence="4 5">
    <name type="scientific">Tolypothrix bouteillei VB521301</name>
    <dbReference type="NCBI Taxonomy" id="1479485"/>
    <lineage>
        <taxon>Bacteria</taxon>
        <taxon>Bacillati</taxon>
        <taxon>Cyanobacteriota</taxon>
        <taxon>Cyanophyceae</taxon>
        <taxon>Nostocales</taxon>
        <taxon>Tolypothrichaceae</taxon>
        <taxon>Tolypothrix</taxon>
    </lineage>
</organism>
<sequence>MIKTLDNRDKNRNDIAWQILFEKYSILENINKNGFFEIDSATINEVRESRLMAKFDHHANLPGLFKNNNLSILPISRKKYVIGHFDTYCKVKYNHAIKPNHVNFPLEIKSIDYTNLSSESMALSCAFNTGIIDAVLGGEKSFHTISGRMSTGSFKFFISNLSESKPYEICVDNSQCEIDAGFESETYLLILEAKLYNVDDFLIRQLYYPYRLWSNKIKKKVIPALMTYSNSNNIFSFFLYEFDNYLDYNSIKLKEQKDYIISSEEITQKDILGIFHSVIPVVEPPNVPFPQANDFEKIVDLLTLMLNKELTKEEITTNYQFDVRQTNYYTDATRYLGLVNRYKDSDTKETMFQLTEEGKYLLNRKHKEKILSLIRKILEHEAFYKSFQATLSTKVVPSSHEISKIMLSCNLDLNNTTIIRRSSTVRGWIEWILNIISDEEK</sequence>
<proteinExistence type="predicted"/>
<name>A0A8S9T6A4_9CYAN</name>
<reference evidence="4" key="1">
    <citation type="journal article" date="2015" name="Genome Announc.">
        <title>Draft Genome Sequence of Tolypothrix boutellei Strain VB521301.</title>
        <authorList>
            <person name="Chandrababunaidu M.M."/>
            <person name="Singh D."/>
            <person name="Sen D."/>
            <person name="Bhan S."/>
            <person name="Das S."/>
            <person name="Gupta A."/>
            <person name="Adhikary S.P."/>
            <person name="Tripathy S."/>
        </authorList>
    </citation>
    <scope>NUCLEOTIDE SEQUENCE</scope>
    <source>
        <strain evidence="4">VB521301</strain>
    </source>
</reference>
<keyword evidence="4" id="KW-0648">Protein biosynthesis</keyword>
<evidence type="ECO:0000313" key="4">
    <source>
        <dbReference type="EMBL" id="KAF3887980.1"/>
    </source>
</evidence>
<evidence type="ECO:0000259" key="3">
    <source>
        <dbReference type="Pfam" id="PF23871"/>
    </source>
</evidence>
<dbReference type="InterPro" id="IPR055650">
    <property type="entry name" value="DUF7226"/>
</dbReference>
<dbReference type="Pfam" id="PF23871">
    <property type="entry name" value="DUF7226"/>
    <property type="match status" value="1"/>
</dbReference>
<feature type="domain" description="DUF6996" evidence="1">
    <location>
        <begin position="14"/>
        <end position="82"/>
    </location>
</feature>
<reference evidence="4" key="2">
    <citation type="submission" date="2019-11" db="EMBL/GenBank/DDBJ databases">
        <title>Improved Assembly of Tolypothrix boutellei genome.</title>
        <authorList>
            <person name="Sarangi A.N."/>
            <person name="Mukherjee M."/>
            <person name="Ghosh S."/>
            <person name="Singh D."/>
            <person name="Das A."/>
            <person name="Kant S."/>
            <person name="Prusty A."/>
            <person name="Tripathy S."/>
        </authorList>
    </citation>
    <scope>NUCLEOTIDE SEQUENCE</scope>
    <source>
        <strain evidence="4">VB521301</strain>
    </source>
</reference>
<dbReference type="AlphaFoldDB" id="A0A8S9T6A4"/>
<dbReference type="InterPro" id="IPR054265">
    <property type="entry name" value="DUF6996"/>
</dbReference>
<dbReference type="InterPro" id="IPR054266">
    <property type="entry name" value="DUF6997"/>
</dbReference>
<dbReference type="RefSeq" id="WP_038071874.1">
    <property type="nucleotide sequence ID" value="NZ_JHEG04000001.1"/>
</dbReference>
<evidence type="ECO:0000259" key="1">
    <source>
        <dbReference type="Pfam" id="PF22515"/>
    </source>
</evidence>
<feature type="domain" description="DUF7226" evidence="3">
    <location>
        <begin position="297"/>
        <end position="436"/>
    </location>
</feature>
<dbReference type="EMBL" id="JHEG04000001">
    <property type="protein sequence ID" value="KAF3887980.1"/>
    <property type="molecule type" value="Genomic_DNA"/>
</dbReference>
<gene>
    <name evidence="4" type="ORF">DA73_0400022655</name>
</gene>
<dbReference type="Pfam" id="PF22515">
    <property type="entry name" value="DUF6996"/>
    <property type="match status" value="1"/>
</dbReference>
<keyword evidence="4" id="KW-0251">Elongation factor</keyword>
<evidence type="ECO:0000313" key="5">
    <source>
        <dbReference type="Proteomes" id="UP000029738"/>
    </source>
</evidence>
<keyword evidence="5" id="KW-1185">Reference proteome</keyword>
<evidence type="ECO:0000259" key="2">
    <source>
        <dbReference type="Pfam" id="PF22518"/>
    </source>
</evidence>
<dbReference type="GO" id="GO:0003746">
    <property type="term" value="F:translation elongation factor activity"/>
    <property type="evidence" value="ECO:0007669"/>
    <property type="project" value="UniProtKB-KW"/>
</dbReference>
<feature type="domain" description="DUF6997" evidence="2">
    <location>
        <begin position="83"/>
        <end position="260"/>
    </location>
</feature>
<comment type="caution">
    <text evidence="4">The sequence shown here is derived from an EMBL/GenBank/DDBJ whole genome shotgun (WGS) entry which is preliminary data.</text>
</comment>
<protein>
    <submittedName>
        <fullName evidence="4">Translation elongation factor</fullName>
    </submittedName>
</protein>
<dbReference type="Pfam" id="PF22518">
    <property type="entry name" value="DUF6997"/>
    <property type="match status" value="1"/>
</dbReference>
<accession>A0A8S9T6A4</accession>
<dbReference type="Proteomes" id="UP000029738">
    <property type="component" value="Unassembled WGS sequence"/>
</dbReference>